<accession>A0A0N5AZ87</accession>
<keyword evidence="1" id="KW-1185">Reference proteome</keyword>
<proteinExistence type="predicted"/>
<reference evidence="2" key="1">
    <citation type="submission" date="2017-02" db="UniProtKB">
        <authorList>
            <consortium name="WormBaseParasite"/>
        </authorList>
    </citation>
    <scope>IDENTIFICATION</scope>
</reference>
<dbReference type="Proteomes" id="UP000046393">
    <property type="component" value="Unplaced"/>
</dbReference>
<protein>
    <submittedName>
        <fullName evidence="2">Syntaxin N-terminal domain-containing protein</fullName>
    </submittedName>
</protein>
<dbReference type="AlphaFoldDB" id="A0A0N5AZ87"/>
<dbReference type="WBParaSite" id="SMUV_0001030801-mRNA-1">
    <property type="protein sequence ID" value="SMUV_0001030801-mRNA-1"/>
    <property type="gene ID" value="SMUV_0001030801"/>
</dbReference>
<sequence length="103" mass="11998">MLDEEMTNSEKITRSNLDNAKIDEKRVNWLLTFHKLQLQMRQVLAEASGAIYDDIDRILTLRHRGCSGVKLQKSTMKNLNDMKSNVDKTADFLRKQRLNDTKC</sequence>
<evidence type="ECO:0000313" key="1">
    <source>
        <dbReference type="Proteomes" id="UP000046393"/>
    </source>
</evidence>
<dbReference type="STRING" id="451379.A0A0N5AZ87"/>
<name>A0A0N5AZ87_9BILA</name>
<organism evidence="1 2">
    <name type="scientific">Syphacia muris</name>
    <dbReference type="NCBI Taxonomy" id="451379"/>
    <lineage>
        <taxon>Eukaryota</taxon>
        <taxon>Metazoa</taxon>
        <taxon>Ecdysozoa</taxon>
        <taxon>Nematoda</taxon>
        <taxon>Chromadorea</taxon>
        <taxon>Rhabditida</taxon>
        <taxon>Spirurina</taxon>
        <taxon>Oxyuridomorpha</taxon>
        <taxon>Oxyuroidea</taxon>
        <taxon>Oxyuridae</taxon>
        <taxon>Syphacia</taxon>
    </lineage>
</organism>
<evidence type="ECO:0000313" key="2">
    <source>
        <dbReference type="WBParaSite" id="SMUV_0001030801-mRNA-1"/>
    </source>
</evidence>